<dbReference type="Pfam" id="PF13561">
    <property type="entry name" value="adh_short_C2"/>
    <property type="match status" value="1"/>
</dbReference>
<dbReference type="PRINTS" id="PR00080">
    <property type="entry name" value="SDRFAMILY"/>
</dbReference>
<name>A0ABX1BT52_9ACTN</name>
<dbReference type="PANTHER" id="PTHR42760">
    <property type="entry name" value="SHORT-CHAIN DEHYDROGENASES/REDUCTASES FAMILY MEMBER"/>
    <property type="match status" value="1"/>
</dbReference>
<proteinExistence type="inferred from homology"/>
<dbReference type="InterPro" id="IPR020904">
    <property type="entry name" value="Sc_DH/Rdtase_CS"/>
</dbReference>
<dbReference type="CDD" id="cd05233">
    <property type="entry name" value="SDR_c"/>
    <property type="match status" value="1"/>
</dbReference>
<comment type="similarity">
    <text evidence="1">Belongs to the short-chain dehydrogenases/reductases (SDR) family.</text>
</comment>
<evidence type="ECO:0000313" key="4">
    <source>
        <dbReference type="Proteomes" id="UP000695264"/>
    </source>
</evidence>
<dbReference type="Gene3D" id="3.40.50.720">
    <property type="entry name" value="NAD(P)-binding Rossmann-like Domain"/>
    <property type="match status" value="1"/>
</dbReference>
<accession>A0ABX1BT52</accession>
<feature type="compositionally biased region" description="Low complexity" evidence="2">
    <location>
        <begin position="19"/>
        <end position="41"/>
    </location>
</feature>
<keyword evidence="4" id="KW-1185">Reference proteome</keyword>
<dbReference type="InterPro" id="IPR036291">
    <property type="entry name" value="NAD(P)-bd_dom_sf"/>
</dbReference>
<reference evidence="3 4" key="1">
    <citation type="submission" date="2020-03" db="EMBL/GenBank/DDBJ databases">
        <title>WGS of actinomycetes isolated from Thailand.</title>
        <authorList>
            <person name="Thawai C."/>
        </authorList>
    </citation>
    <scope>NUCLEOTIDE SEQUENCE [LARGE SCALE GENOMIC DNA]</scope>
    <source>
        <strain evidence="3 4">PLAI 1-29</strain>
    </source>
</reference>
<dbReference type="PRINTS" id="PR00081">
    <property type="entry name" value="GDHRDH"/>
</dbReference>
<dbReference type="PANTHER" id="PTHR42760:SF40">
    <property type="entry name" value="3-OXOACYL-[ACYL-CARRIER-PROTEIN] REDUCTASE, CHLOROPLASTIC"/>
    <property type="match status" value="1"/>
</dbReference>
<sequence>MAVTEPPREPGSGQGSGSAPGPLPGAASPPGLRPGPGAAPRSVPPFPGRGRRVLVTGASRGIGRAVARAFAAGGDRVAVHHGSRRADAERTLASLDGAGHVLLGADLAEPDAAAALADAAGEALGGLDILVNNAAVSLPHPPAGSDRAHWAEAWRRHVDVNLLATAHLSHAAARMMIEQGTGGRIVNVGSRGAFRGEPEQPAYAATKAAVHALGQSLAVALAPYGIAVTSVAPGFVATERVAPRLEGGAGEALRAQSPYERVAEPEEIAAAVRWLASPEAEWSSGTVLDLNGASYLRT</sequence>
<protein>
    <submittedName>
        <fullName evidence="3">SDR family oxidoreductase</fullName>
    </submittedName>
</protein>
<gene>
    <name evidence="3" type="ORF">HCK00_03525</name>
</gene>
<feature type="region of interest" description="Disordered" evidence="2">
    <location>
        <begin position="1"/>
        <end position="51"/>
    </location>
</feature>
<organism evidence="3 4">
    <name type="scientific">Streptomyces zingiberis</name>
    <dbReference type="NCBI Taxonomy" id="2053010"/>
    <lineage>
        <taxon>Bacteria</taxon>
        <taxon>Bacillati</taxon>
        <taxon>Actinomycetota</taxon>
        <taxon>Actinomycetes</taxon>
        <taxon>Kitasatosporales</taxon>
        <taxon>Streptomycetaceae</taxon>
        <taxon>Streptomyces</taxon>
    </lineage>
</organism>
<dbReference type="InterPro" id="IPR002347">
    <property type="entry name" value="SDR_fam"/>
</dbReference>
<dbReference type="SUPFAM" id="SSF51735">
    <property type="entry name" value="NAD(P)-binding Rossmann-fold domains"/>
    <property type="match status" value="1"/>
</dbReference>
<evidence type="ECO:0000313" key="3">
    <source>
        <dbReference type="EMBL" id="NJP99637.1"/>
    </source>
</evidence>
<dbReference type="EMBL" id="JAATEN010000002">
    <property type="protein sequence ID" value="NJP99637.1"/>
    <property type="molecule type" value="Genomic_DNA"/>
</dbReference>
<evidence type="ECO:0000256" key="2">
    <source>
        <dbReference type="SAM" id="MobiDB-lite"/>
    </source>
</evidence>
<comment type="caution">
    <text evidence="3">The sequence shown here is derived from an EMBL/GenBank/DDBJ whole genome shotgun (WGS) entry which is preliminary data.</text>
</comment>
<dbReference type="RefSeq" id="WP_168100240.1">
    <property type="nucleotide sequence ID" value="NZ_JAATEN010000002.1"/>
</dbReference>
<dbReference type="Proteomes" id="UP000695264">
    <property type="component" value="Unassembled WGS sequence"/>
</dbReference>
<dbReference type="PROSITE" id="PS00061">
    <property type="entry name" value="ADH_SHORT"/>
    <property type="match status" value="1"/>
</dbReference>
<evidence type="ECO:0000256" key="1">
    <source>
        <dbReference type="ARBA" id="ARBA00006484"/>
    </source>
</evidence>